<accession>A0A382XNZ8</accession>
<proteinExistence type="predicted"/>
<organism evidence="1">
    <name type="scientific">marine metagenome</name>
    <dbReference type="NCBI Taxonomy" id="408172"/>
    <lineage>
        <taxon>unclassified sequences</taxon>
        <taxon>metagenomes</taxon>
        <taxon>ecological metagenomes</taxon>
    </lineage>
</organism>
<gene>
    <name evidence="1" type="ORF">METZ01_LOCUS425577</name>
</gene>
<evidence type="ECO:0000313" key="1">
    <source>
        <dbReference type="EMBL" id="SVD72723.1"/>
    </source>
</evidence>
<protein>
    <recommendedName>
        <fullName evidence="2">Outer membrane protein beta-barrel domain-containing protein</fullName>
    </recommendedName>
</protein>
<dbReference type="AlphaFoldDB" id="A0A382XNZ8"/>
<sequence length="67" mass="7159">EGGLGAANHAKNYDVLAFGAAYMPHPKVALKATFGINYYDGEKGTNINPGKPGTTKSYFDLALGYQY</sequence>
<name>A0A382XNZ8_9ZZZZ</name>
<reference evidence="1" key="1">
    <citation type="submission" date="2018-05" db="EMBL/GenBank/DDBJ databases">
        <authorList>
            <person name="Lanie J.A."/>
            <person name="Ng W.-L."/>
            <person name="Kazmierczak K.M."/>
            <person name="Andrzejewski T.M."/>
            <person name="Davidsen T.M."/>
            <person name="Wayne K.J."/>
            <person name="Tettelin H."/>
            <person name="Glass J.I."/>
            <person name="Rusch D."/>
            <person name="Podicherti R."/>
            <person name="Tsui H.-C.T."/>
            <person name="Winkler M.E."/>
        </authorList>
    </citation>
    <scope>NUCLEOTIDE SEQUENCE</scope>
</reference>
<dbReference type="EMBL" id="UINC01169270">
    <property type="protein sequence ID" value="SVD72723.1"/>
    <property type="molecule type" value="Genomic_DNA"/>
</dbReference>
<evidence type="ECO:0008006" key="2">
    <source>
        <dbReference type="Google" id="ProtNLM"/>
    </source>
</evidence>
<feature type="non-terminal residue" evidence="1">
    <location>
        <position position="1"/>
    </location>
</feature>